<keyword evidence="2" id="KW-1185">Reference proteome</keyword>
<dbReference type="Proteomes" id="UP001154312">
    <property type="component" value="Unassembled WGS sequence"/>
</dbReference>
<protein>
    <submittedName>
        <fullName evidence="1">Uncharacterized protein</fullName>
    </submittedName>
</protein>
<dbReference type="AlphaFoldDB" id="A0A9X4JW00"/>
<organism evidence="1 2">
    <name type="scientific">Pelotomaculum isophthalicicum JI</name>
    <dbReference type="NCBI Taxonomy" id="947010"/>
    <lineage>
        <taxon>Bacteria</taxon>
        <taxon>Bacillati</taxon>
        <taxon>Bacillota</taxon>
        <taxon>Clostridia</taxon>
        <taxon>Eubacteriales</taxon>
        <taxon>Desulfotomaculaceae</taxon>
        <taxon>Pelotomaculum</taxon>
    </lineage>
</organism>
<dbReference type="RefSeq" id="WP_277443549.1">
    <property type="nucleotide sequence ID" value="NZ_JAKOAV010000011.1"/>
</dbReference>
<reference evidence="1" key="1">
    <citation type="submission" date="2022-02" db="EMBL/GenBank/DDBJ databases">
        <authorList>
            <person name="Leng L."/>
        </authorList>
    </citation>
    <scope>NUCLEOTIDE SEQUENCE</scope>
    <source>
        <strain evidence="1">JI</strain>
    </source>
</reference>
<comment type="caution">
    <text evidence="1">The sequence shown here is derived from an EMBL/GenBank/DDBJ whole genome shotgun (WGS) entry which is preliminary data.</text>
</comment>
<name>A0A9X4JW00_9FIRM</name>
<evidence type="ECO:0000313" key="1">
    <source>
        <dbReference type="EMBL" id="MDF9408248.1"/>
    </source>
</evidence>
<evidence type="ECO:0000313" key="2">
    <source>
        <dbReference type="Proteomes" id="UP001154312"/>
    </source>
</evidence>
<proteinExistence type="predicted"/>
<sequence>MTEFYYLNMKHLERALDEENLHFEKEEKTQYMKYFTYISGKEKKTCNVNRGGKRDGWIYLFFEEAFNLANKSIFSDFEPITEEEARIKHYGLAKAVYKGHDHMVIKKLVKSMKNWLHIRS</sequence>
<dbReference type="EMBL" id="JAKOAV010000011">
    <property type="protein sequence ID" value="MDF9408248.1"/>
    <property type="molecule type" value="Genomic_DNA"/>
</dbReference>
<accession>A0A9X4JW00</accession>
<gene>
    <name evidence="1" type="ORF">L7E55_07725</name>
</gene>